<proteinExistence type="predicted"/>
<comment type="caution">
    <text evidence="1">The sequence shown here is derived from an EMBL/GenBank/DDBJ whole genome shotgun (WGS) entry which is preliminary data.</text>
</comment>
<dbReference type="Proteomes" id="UP000640725">
    <property type="component" value="Unassembled WGS sequence"/>
</dbReference>
<sequence>MAGMIVWGNAVVVVPVKAETIEQLSNIVAQSPTPVTNITEVNNNKIMMEITEGEFRFRGYLKRTSGNKFMGEDRQVRVMYDRDTNRVVVINVVTGTEFYNYIFSDVDEGAL</sequence>
<evidence type="ECO:0000313" key="1">
    <source>
        <dbReference type="EMBL" id="MBE9143329.1"/>
    </source>
</evidence>
<name>A0ABR9UB24_9CYAN</name>
<accession>A0ABR9UB24</accession>
<reference evidence="1 2" key="1">
    <citation type="submission" date="2020-10" db="EMBL/GenBank/DDBJ databases">
        <authorList>
            <person name="Castelo-Branco R."/>
            <person name="Eusebio N."/>
            <person name="Adriana R."/>
            <person name="Vieira A."/>
            <person name="Brugerolle De Fraissinette N."/>
            <person name="Rezende De Castro R."/>
            <person name="Schneider M.P."/>
            <person name="Vasconcelos V."/>
            <person name="Leao P.N."/>
        </authorList>
    </citation>
    <scope>NUCLEOTIDE SEQUENCE [LARGE SCALE GENOMIC DNA]</scope>
    <source>
        <strain evidence="1 2">LEGE 06226</strain>
    </source>
</reference>
<gene>
    <name evidence="1" type="ORF">IQ236_08835</name>
</gene>
<dbReference type="EMBL" id="JADEWU010000015">
    <property type="protein sequence ID" value="MBE9143329.1"/>
    <property type="molecule type" value="Genomic_DNA"/>
</dbReference>
<evidence type="ECO:0000313" key="2">
    <source>
        <dbReference type="Proteomes" id="UP000640725"/>
    </source>
</evidence>
<protein>
    <submittedName>
        <fullName evidence="1">Uncharacterized protein</fullName>
    </submittedName>
</protein>
<organism evidence="1 2">
    <name type="scientific">Planktothrix mougeotii LEGE 06226</name>
    <dbReference type="NCBI Taxonomy" id="1828728"/>
    <lineage>
        <taxon>Bacteria</taxon>
        <taxon>Bacillati</taxon>
        <taxon>Cyanobacteriota</taxon>
        <taxon>Cyanophyceae</taxon>
        <taxon>Oscillatoriophycideae</taxon>
        <taxon>Oscillatoriales</taxon>
        <taxon>Microcoleaceae</taxon>
        <taxon>Planktothrix</taxon>
    </lineage>
</organism>
<keyword evidence="2" id="KW-1185">Reference proteome</keyword>